<evidence type="ECO:0000313" key="3">
    <source>
        <dbReference type="EMBL" id="GGH83819.1"/>
    </source>
</evidence>
<protein>
    <submittedName>
        <fullName evidence="3">Uncharacterized protein</fullName>
    </submittedName>
</protein>
<accession>A0ABQ2A3F5</accession>
<feature type="chain" id="PRO_5045320971" evidence="2">
    <location>
        <begin position="24"/>
        <end position="450"/>
    </location>
</feature>
<dbReference type="EMBL" id="BMGY01000010">
    <property type="protein sequence ID" value="GGH83819.1"/>
    <property type="molecule type" value="Genomic_DNA"/>
</dbReference>
<reference evidence="4" key="1">
    <citation type="journal article" date="2019" name="Int. J. Syst. Evol. Microbiol.">
        <title>The Global Catalogue of Microorganisms (GCM) 10K type strain sequencing project: providing services to taxonomists for standard genome sequencing and annotation.</title>
        <authorList>
            <consortium name="The Broad Institute Genomics Platform"/>
            <consortium name="The Broad Institute Genome Sequencing Center for Infectious Disease"/>
            <person name="Wu L."/>
            <person name="Ma J."/>
        </authorList>
    </citation>
    <scope>NUCLEOTIDE SEQUENCE [LARGE SCALE GENOMIC DNA]</scope>
    <source>
        <strain evidence="4">CGMCC 1.14966</strain>
    </source>
</reference>
<organism evidence="3 4">
    <name type="scientific">Hymenobacter frigidus</name>
    <dbReference type="NCBI Taxonomy" id="1524095"/>
    <lineage>
        <taxon>Bacteria</taxon>
        <taxon>Pseudomonadati</taxon>
        <taxon>Bacteroidota</taxon>
        <taxon>Cytophagia</taxon>
        <taxon>Cytophagales</taxon>
        <taxon>Hymenobacteraceae</taxon>
        <taxon>Hymenobacter</taxon>
    </lineage>
</organism>
<feature type="compositionally biased region" description="Basic and acidic residues" evidence="1">
    <location>
        <begin position="271"/>
        <end position="284"/>
    </location>
</feature>
<dbReference type="Proteomes" id="UP000637774">
    <property type="component" value="Unassembled WGS sequence"/>
</dbReference>
<evidence type="ECO:0000256" key="1">
    <source>
        <dbReference type="SAM" id="MobiDB-lite"/>
    </source>
</evidence>
<proteinExistence type="predicted"/>
<comment type="caution">
    <text evidence="3">The sequence shown here is derived from an EMBL/GenBank/DDBJ whole genome shotgun (WGS) entry which is preliminary data.</text>
</comment>
<feature type="region of interest" description="Disordered" evidence="1">
    <location>
        <begin position="176"/>
        <end position="201"/>
    </location>
</feature>
<sequence length="450" mass="47589">MARKLCKLVLLVGLGLAAEQSWAQAPSSKPAKAVAAKVSAATAEEAASMGIIWAATAEYVFASDPDLKPLLSKLSPVTSAGTVEKFRQELNKAVPLEGRTNRDSHVFMFQTKVFNPIQKQGLDNANALVTAIKKALLDTHPERKNDPGYQSFVSRIEGLANNGSAAAKSGAIAGASPEAPANNVGQSLAAGPAVPDPVPTDDLAATETATVAAPMAATPAAPVSSGAPAWVSWLALILSGLSFTGMMLLFRKQNQPAAVAAPALPPAPPERTSRQSSKKEPTVSWDEMRKFVERQMDERLNPAVASATALVAKPVLTAPAPAPPVAPEPDEFEAMLAPLPAPGPRQRTQYANEAPFNNSFPARALSDQPGTYSMFAIVSSEQQPEQGSFAVTGNLASHVRDHRSVLEPVCEYVGGYPLGSESRVITVEPGHVRRRGDDWEVVQRAKVRFE</sequence>
<gene>
    <name evidence="3" type="ORF">GCM10011495_14300</name>
</gene>
<keyword evidence="2" id="KW-0732">Signal</keyword>
<name>A0ABQ2A3F5_9BACT</name>
<feature type="region of interest" description="Disordered" evidence="1">
    <location>
        <begin position="260"/>
        <end position="284"/>
    </location>
</feature>
<evidence type="ECO:0000313" key="4">
    <source>
        <dbReference type="Proteomes" id="UP000637774"/>
    </source>
</evidence>
<evidence type="ECO:0000256" key="2">
    <source>
        <dbReference type="SAM" id="SignalP"/>
    </source>
</evidence>
<keyword evidence="4" id="KW-1185">Reference proteome</keyword>
<feature type="signal peptide" evidence="2">
    <location>
        <begin position="1"/>
        <end position="23"/>
    </location>
</feature>